<name>A0ABW5ASY7_9BRAD</name>
<dbReference type="Proteomes" id="UP001597314">
    <property type="component" value="Unassembled WGS sequence"/>
</dbReference>
<dbReference type="Gene3D" id="1.25.40.10">
    <property type="entry name" value="Tetratricopeptide repeat domain"/>
    <property type="match status" value="1"/>
</dbReference>
<keyword evidence="3" id="KW-1185">Reference proteome</keyword>
<accession>A0ABW5ASY7</accession>
<sequence>MAQTLAGNADRIKGYTIAVEALGRDASFDPNSQSIVRTEAARLRQELDRYYAEAGRDDPVRIALPRGRYVPVFTRVETPAPSPEWAAPEPTVEKTPAAEPAASPAPAAADAAPPLPPTPARSDLPFRFRLTPAWLAVLAVVAYGLFDVLLIDHWNLHRILSAAEETLTPRPTRRRTGEPWLAVEPVAVVGTEGGPAVAPDALHARLTNALARFEDITVVAAPAAMSAAAQASADLDYLLVPRLVRTATGQSVLSLRLLAMPERRVVWHDEIAIEPGDASPGGAIEPLVVSVTSALLQPFGIIPAAERRKLDPDGPPSAYRCTLVSAELARYFDPQRRERTRDCLEAAIREHPAFALGHVLLARLHYRDHVFGNGGPDSLETALTLARRAVELAPTSARAHYTLMHIHVARGFLERGLAHGERALALNPYDLRVLMQVGGQLVAAGEVERGRALLQQARRLTISNPTPLAWSMFLAAFLDDDVAMMAVEADRMPGASDRDVLARALLLARQGDMAGARATLAPLEERRSPFVERPREMLARAIVSPAIVDRIVAAIEAITGDGPTSQALR</sequence>
<feature type="compositionally biased region" description="Low complexity" evidence="1">
    <location>
        <begin position="80"/>
        <end position="90"/>
    </location>
</feature>
<gene>
    <name evidence="2" type="ORF">ACFSOX_23360</name>
</gene>
<evidence type="ECO:0000256" key="1">
    <source>
        <dbReference type="SAM" id="MobiDB-lite"/>
    </source>
</evidence>
<dbReference type="SUPFAM" id="SSF48452">
    <property type="entry name" value="TPR-like"/>
    <property type="match status" value="1"/>
</dbReference>
<dbReference type="EMBL" id="JBHUIW010000053">
    <property type="protein sequence ID" value="MFD2185102.1"/>
    <property type="molecule type" value="Genomic_DNA"/>
</dbReference>
<proteinExistence type="predicted"/>
<dbReference type="RefSeq" id="WP_378480219.1">
    <property type="nucleotide sequence ID" value="NZ_JBHUIW010000053.1"/>
</dbReference>
<reference evidence="3" key="1">
    <citation type="journal article" date="2019" name="Int. J. Syst. Evol. Microbiol.">
        <title>The Global Catalogue of Microorganisms (GCM) 10K type strain sequencing project: providing services to taxonomists for standard genome sequencing and annotation.</title>
        <authorList>
            <consortium name="The Broad Institute Genomics Platform"/>
            <consortium name="The Broad Institute Genome Sequencing Center for Infectious Disease"/>
            <person name="Wu L."/>
            <person name="Ma J."/>
        </authorList>
    </citation>
    <scope>NUCLEOTIDE SEQUENCE [LARGE SCALE GENOMIC DNA]</scope>
    <source>
        <strain evidence="3">CGMCC 1.6774</strain>
    </source>
</reference>
<evidence type="ECO:0000313" key="2">
    <source>
        <dbReference type="EMBL" id="MFD2185102.1"/>
    </source>
</evidence>
<evidence type="ECO:0000313" key="3">
    <source>
        <dbReference type="Proteomes" id="UP001597314"/>
    </source>
</evidence>
<comment type="caution">
    <text evidence="2">The sequence shown here is derived from an EMBL/GenBank/DDBJ whole genome shotgun (WGS) entry which is preliminary data.</text>
</comment>
<organism evidence="2 3">
    <name type="scientific">Rhodoplanes azumiensis</name>
    <dbReference type="NCBI Taxonomy" id="1897628"/>
    <lineage>
        <taxon>Bacteria</taxon>
        <taxon>Pseudomonadati</taxon>
        <taxon>Pseudomonadota</taxon>
        <taxon>Alphaproteobacteria</taxon>
        <taxon>Hyphomicrobiales</taxon>
        <taxon>Nitrobacteraceae</taxon>
        <taxon>Rhodoplanes</taxon>
    </lineage>
</organism>
<dbReference type="InterPro" id="IPR011990">
    <property type="entry name" value="TPR-like_helical_dom_sf"/>
</dbReference>
<protein>
    <submittedName>
        <fullName evidence="2">Tetratricopeptide repeat protein</fullName>
    </submittedName>
</protein>
<feature type="compositionally biased region" description="Low complexity" evidence="1">
    <location>
        <begin position="97"/>
        <end position="112"/>
    </location>
</feature>
<feature type="region of interest" description="Disordered" evidence="1">
    <location>
        <begin position="80"/>
        <end position="118"/>
    </location>
</feature>